<dbReference type="InterPro" id="IPR013324">
    <property type="entry name" value="RNA_pol_sigma_r3/r4-like"/>
</dbReference>
<dbReference type="InterPro" id="IPR050239">
    <property type="entry name" value="Sigma-70_RNA_pol_init_factors"/>
</dbReference>
<dbReference type="EMBL" id="DWYS01000138">
    <property type="protein sequence ID" value="HJB08486.1"/>
    <property type="molecule type" value="Genomic_DNA"/>
</dbReference>
<dbReference type="GO" id="GO:0006352">
    <property type="term" value="P:DNA-templated transcription initiation"/>
    <property type="evidence" value="ECO:0007669"/>
    <property type="project" value="InterPro"/>
</dbReference>
<dbReference type="AlphaFoldDB" id="A0A9D2L9P8"/>
<dbReference type="SUPFAM" id="SSF88659">
    <property type="entry name" value="Sigma3 and sigma4 domains of RNA polymerase sigma factors"/>
    <property type="match status" value="1"/>
</dbReference>
<proteinExistence type="predicted"/>
<organism evidence="2 3">
    <name type="scientific">Candidatus Enterocloster faecavium</name>
    <dbReference type="NCBI Taxonomy" id="2838560"/>
    <lineage>
        <taxon>Bacteria</taxon>
        <taxon>Bacillati</taxon>
        <taxon>Bacillota</taxon>
        <taxon>Clostridia</taxon>
        <taxon>Lachnospirales</taxon>
        <taxon>Lachnospiraceae</taxon>
        <taxon>Enterocloster</taxon>
    </lineage>
</organism>
<dbReference type="Proteomes" id="UP000886804">
    <property type="component" value="Unassembled WGS sequence"/>
</dbReference>
<dbReference type="SUPFAM" id="SSF88946">
    <property type="entry name" value="Sigma2 domain of RNA polymerase sigma factors"/>
    <property type="match status" value="1"/>
</dbReference>
<reference evidence="2" key="2">
    <citation type="submission" date="2021-04" db="EMBL/GenBank/DDBJ databases">
        <authorList>
            <person name="Gilroy R."/>
        </authorList>
    </citation>
    <scope>NUCLEOTIDE SEQUENCE</scope>
    <source>
        <strain evidence="2">CHK188-4685</strain>
    </source>
</reference>
<dbReference type="InterPro" id="IPR007624">
    <property type="entry name" value="RNA_pol_sigma70_r3"/>
</dbReference>
<dbReference type="PANTHER" id="PTHR30603:SF47">
    <property type="entry name" value="RNA POLYMERASE SIGMA FACTOR SIGD, CHLOROPLASTIC"/>
    <property type="match status" value="1"/>
</dbReference>
<reference evidence="2" key="1">
    <citation type="journal article" date="2021" name="PeerJ">
        <title>Extensive microbial diversity within the chicken gut microbiome revealed by metagenomics and culture.</title>
        <authorList>
            <person name="Gilroy R."/>
            <person name="Ravi A."/>
            <person name="Getino M."/>
            <person name="Pursley I."/>
            <person name="Horton D.L."/>
            <person name="Alikhan N.F."/>
            <person name="Baker D."/>
            <person name="Gharbi K."/>
            <person name="Hall N."/>
            <person name="Watson M."/>
            <person name="Adriaenssens E.M."/>
            <person name="Foster-Nyarko E."/>
            <person name="Jarju S."/>
            <person name="Secka A."/>
            <person name="Antonio M."/>
            <person name="Oren A."/>
            <person name="Chaudhuri R.R."/>
            <person name="La Ragione R."/>
            <person name="Hildebrand F."/>
            <person name="Pallen M.J."/>
        </authorList>
    </citation>
    <scope>NUCLEOTIDE SEQUENCE</scope>
    <source>
        <strain evidence="2">CHK188-4685</strain>
    </source>
</reference>
<evidence type="ECO:0000313" key="2">
    <source>
        <dbReference type="EMBL" id="HJB08486.1"/>
    </source>
</evidence>
<protein>
    <submittedName>
        <fullName evidence="2">RNA polymerase subunit sigma-70</fullName>
    </submittedName>
</protein>
<comment type="caution">
    <text evidence="2">The sequence shown here is derived from an EMBL/GenBank/DDBJ whole genome shotgun (WGS) entry which is preliminary data.</text>
</comment>
<evidence type="ECO:0000313" key="3">
    <source>
        <dbReference type="Proteomes" id="UP000886804"/>
    </source>
</evidence>
<dbReference type="InterPro" id="IPR036388">
    <property type="entry name" value="WH-like_DNA-bd_sf"/>
</dbReference>
<feature type="domain" description="RNA polymerase sigma-70 region 3" evidence="1">
    <location>
        <begin position="121"/>
        <end position="167"/>
    </location>
</feature>
<gene>
    <name evidence="2" type="ORF">H9716_11595</name>
</gene>
<sequence>MEHDFYQMYLEELEAVPPMTQEEKSELLKQTAEGSETARKRLVEGSLREMTRLIEEFRDRELPMSDLIQEANTALMLAAVEYDGERDWDELLKERVHEAVKLALEEQSQELEIEENMAARVNVLQTVSGVMAKELGREATLEELADRMKMSQEEVKDLMKLALDALTVSGEGAVAKGPSD</sequence>
<dbReference type="PANTHER" id="PTHR30603">
    <property type="entry name" value="RNA POLYMERASE SIGMA FACTOR RPO"/>
    <property type="match status" value="1"/>
</dbReference>
<name>A0A9D2L9P8_9FIRM</name>
<dbReference type="InterPro" id="IPR013325">
    <property type="entry name" value="RNA_pol_sigma_r2"/>
</dbReference>
<dbReference type="GO" id="GO:0003700">
    <property type="term" value="F:DNA-binding transcription factor activity"/>
    <property type="evidence" value="ECO:0007669"/>
    <property type="project" value="InterPro"/>
</dbReference>
<accession>A0A9D2L9P8</accession>
<dbReference type="Gene3D" id="1.20.120.1810">
    <property type="match status" value="1"/>
</dbReference>
<dbReference type="Gene3D" id="1.10.10.10">
    <property type="entry name" value="Winged helix-like DNA-binding domain superfamily/Winged helix DNA-binding domain"/>
    <property type="match status" value="1"/>
</dbReference>
<dbReference type="Pfam" id="PF04539">
    <property type="entry name" value="Sigma70_r3"/>
    <property type="match status" value="1"/>
</dbReference>
<evidence type="ECO:0000259" key="1">
    <source>
        <dbReference type="Pfam" id="PF04539"/>
    </source>
</evidence>